<comment type="caution">
    <text evidence="1">The sequence shown here is derived from an EMBL/GenBank/DDBJ whole genome shotgun (WGS) entry which is preliminary data.</text>
</comment>
<dbReference type="SUPFAM" id="SSF53098">
    <property type="entry name" value="Ribonuclease H-like"/>
    <property type="match status" value="1"/>
</dbReference>
<dbReference type="AlphaFoldDB" id="A0A844FW74"/>
<gene>
    <name evidence="1" type="ORF">FYJ85_00030</name>
</gene>
<dbReference type="GO" id="GO:0003676">
    <property type="term" value="F:nucleic acid binding"/>
    <property type="evidence" value="ECO:0007669"/>
    <property type="project" value="InterPro"/>
</dbReference>
<dbReference type="Proteomes" id="UP000435649">
    <property type="component" value="Unassembled WGS sequence"/>
</dbReference>
<organism evidence="1 2">
    <name type="scientific">Victivallis lenta</name>
    <dbReference type="NCBI Taxonomy" id="2606640"/>
    <lineage>
        <taxon>Bacteria</taxon>
        <taxon>Pseudomonadati</taxon>
        <taxon>Lentisphaerota</taxon>
        <taxon>Lentisphaeria</taxon>
        <taxon>Victivallales</taxon>
        <taxon>Victivallaceae</taxon>
        <taxon>Victivallis</taxon>
    </lineage>
</organism>
<proteinExistence type="predicted"/>
<reference evidence="1 2" key="1">
    <citation type="submission" date="2019-08" db="EMBL/GenBank/DDBJ databases">
        <title>In-depth cultivation of the pig gut microbiome towards novel bacterial diversity and tailored functional studies.</title>
        <authorList>
            <person name="Wylensek D."/>
            <person name="Hitch T.C.A."/>
            <person name="Clavel T."/>
        </authorList>
    </citation>
    <scope>NUCLEOTIDE SEQUENCE [LARGE SCALE GENOMIC DNA]</scope>
    <source>
        <strain evidence="1 2">BBE-744-WT-12</strain>
    </source>
</reference>
<evidence type="ECO:0000313" key="2">
    <source>
        <dbReference type="Proteomes" id="UP000435649"/>
    </source>
</evidence>
<sequence>MRKLSYIPEPNILLGHGQKMPDPRDGLTLFGPLPSAIREIRSGVVATKEGYKYFQNFLKSIQSPVYNSNSISRPFFPGFEAAFGCSWSPDHILFKEISQEKINEFLYVDSTHVRTYDMVSLFIEPIVNSKKNDDENIDVWFIIVPDIIHKYCRPKSTIPKELIKRRSLLSKAKAKIFSYTDYLFSDMRAEEDKKADEVKKYSYDAQFHDQLKARLLPYSIPTQILRESKIAWRAFTDTRGKYLHDFSKIEGHQAWSISTAAYYKAGGKPWKLSDIRAGVCYLGLVYKQLSNTKDVRNACCAAQMFLDSGDGTIFRGEVGPWFNPETKEYHLQEREAKQLLTQALDSYRSIMNKAPAEIFIHAKTRFNEEEWAAFKSVTPSETNIVGITISNREPLKLYRKDGDYPIPRGMFHIINKWECLLWTTGYIPRLQTTSAMEIPRPIQIRIDKGVADLKVVATDILSLTKLNYNACIYGDGIPVTLRFADKVGEILTACPELKTPPLAFKYYI</sequence>
<dbReference type="EMBL" id="VUNS01000001">
    <property type="protein sequence ID" value="MST95437.1"/>
    <property type="molecule type" value="Genomic_DNA"/>
</dbReference>
<dbReference type="InterPro" id="IPR036397">
    <property type="entry name" value="RNaseH_sf"/>
</dbReference>
<protein>
    <recommendedName>
        <fullName evidence="3">Piwi domain-containing protein</fullName>
    </recommendedName>
</protein>
<keyword evidence="2" id="KW-1185">Reference proteome</keyword>
<accession>A0A844FW74</accession>
<dbReference type="CDD" id="cd04659">
    <property type="entry name" value="Piwi_piwi-like_ProArk"/>
    <property type="match status" value="1"/>
</dbReference>
<evidence type="ECO:0000313" key="1">
    <source>
        <dbReference type="EMBL" id="MST95437.1"/>
    </source>
</evidence>
<dbReference type="Gene3D" id="3.30.420.10">
    <property type="entry name" value="Ribonuclease H-like superfamily/Ribonuclease H"/>
    <property type="match status" value="1"/>
</dbReference>
<name>A0A844FW74_9BACT</name>
<dbReference type="RefSeq" id="WP_154416580.1">
    <property type="nucleotide sequence ID" value="NZ_VUNS01000001.1"/>
</dbReference>
<dbReference type="InterPro" id="IPR012337">
    <property type="entry name" value="RNaseH-like_sf"/>
</dbReference>
<evidence type="ECO:0008006" key="3">
    <source>
        <dbReference type="Google" id="ProtNLM"/>
    </source>
</evidence>